<dbReference type="SUPFAM" id="SSF54001">
    <property type="entry name" value="Cysteine proteinases"/>
    <property type="match status" value="1"/>
</dbReference>
<reference evidence="5" key="1">
    <citation type="submission" date="2018-10" db="EMBL/GenBank/DDBJ databases">
        <title>Transcriptome assembly of Aceria tosichella (Wheat curl mite) Type 2.</title>
        <authorList>
            <person name="Scully E.D."/>
            <person name="Geib S.M."/>
            <person name="Palmer N.A."/>
            <person name="Gupta A.K."/>
            <person name="Sarath G."/>
            <person name="Tatineni S."/>
        </authorList>
    </citation>
    <scope>NUCLEOTIDE SEQUENCE</scope>
    <source>
        <strain evidence="5">LincolnNE</strain>
    </source>
</reference>
<dbReference type="Pfam" id="PF08246">
    <property type="entry name" value="Inhibitor_I29"/>
    <property type="match status" value="1"/>
</dbReference>
<dbReference type="InterPro" id="IPR038765">
    <property type="entry name" value="Papain-like_cys_pep_sf"/>
</dbReference>
<dbReference type="PANTHER" id="PTHR12411">
    <property type="entry name" value="CYSTEINE PROTEASE FAMILY C1-RELATED"/>
    <property type="match status" value="1"/>
</dbReference>
<dbReference type="InterPro" id="IPR013201">
    <property type="entry name" value="Prot_inhib_I29"/>
</dbReference>
<accession>A0A6G1S606</accession>
<sequence length="343" mass="38433">MKAIIPLLLALVCLVDTLGQLVLARHESSLREWAQYKRQYGKVYGTPEEDARRFSLFMASREEIKQHNANEQSSYKLGLNHMADWTREERYTLGGVIYDPIEHEKGLEASKDHSFLQAILDGPAPLPAELDWRLVPDRVSAVRDQGKCSAGWAIAVTGVLEGQEVVRNFTEQLVTLSPQYLIDCSFENFHGCTSGWVSPALKEVANLGVKSEADFPWTGVYSNVCDFTHGDMVINDSGSIYLPKNNEKVLRTTVAKFGPVPVGIYASPKLHQYKSGIFNEPDCNGQLDHFVLIVGYGNDPKEGDYWIVKNSWSDDWGEKGYMRIKFGVCGLGQVANIPTFDRH</sequence>
<evidence type="ECO:0000259" key="3">
    <source>
        <dbReference type="SMART" id="SM00645"/>
    </source>
</evidence>
<evidence type="ECO:0000313" key="5">
    <source>
        <dbReference type="EMBL" id="MDE45808.1"/>
    </source>
</evidence>
<name>A0A6G1S606_9ACAR</name>
<dbReference type="EMBL" id="GGYP01001037">
    <property type="protein sequence ID" value="MDE45808.1"/>
    <property type="molecule type" value="Transcribed_RNA"/>
</dbReference>
<organism evidence="5">
    <name type="scientific">Aceria tosichella</name>
    <name type="common">wheat curl mite</name>
    <dbReference type="NCBI Taxonomy" id="561515"/>
    <lineage>
        <taxon>Eukaryota</taxon>
        <taxon>Metazoa</taxon>
        <taxon>Ecdysozoa</taxon>
        <taxon>Arthropoda</taxon>
        <taxon>Chelicerata</taxon>
        <taxon>Arachnida</taxon>
        <taxon>Acari</taxon>
        <taxon>Acariformes</taxon>
        <taxon>Trombidiformes</taxon>
        <taxon>Prostigmata</taxon>
        <taxon>Eupodina</taxon>
        <taxon>Eriophyoidea</taxon>
        <taxon>Eriophyidae</taxon>
        <taxon>Eriophyinae</taxon>
        <taxon>Aceriini</taxon>
        <taxon>Aceria</taxon>
    </lineage>
</organism>
<dbReference type="SMART" id="SM00848">
    <property type="entry name" value="Inhibitor_I29"/>
    <property type="match status" value="1"/>
</dbReference>
<evidence type="ECO:0000259" key="4">
    <source>
        <dbReference type="SMART" id="SM00848"/>
    </source>
</evidence>
<dbReference type="InterPro" id="IPR039417">
    <property type="entry name" value="Peptidase_C1A_papain-like"/>
</dbReference>
<protein>
    <submittedName>
        <fullName evidence="5">Cathepsin L</fullName>
    </submittedName>
</protein>
<feature type="signal peptide" evidence="2">
    <location>
        <begin position="1"/>
        <end position="19"/>
    </location>
</feature>
<dbReference type="CDD" id="cd02248">
    <property type="entry name" value="Peptidase_C1A"/>
    <property type="match status" value="1"/>
</dbReference>
<dbReference type="PRINTS" id="PR00705">
    <property type="entry name" value="PAPAIN"/>
</dbReference>
<dbReference type="GO" id="GO:0006508">
    <property type="term" value="P:proteolysis"/>
    <property type="evidence" value="ECO:0007669"/>
    <property type="project" value="InterPro"/>
</dbReference>
<feature type="domain" description="Peptidase C1A papain C-terminal" evidence="3">
    <location>
        <begin position="126"/>
        <end position="339"/>
    </location>
</feature>
<comment type="similarity">
    <text evidence="1">Belongs to the peptidase C1 family.</text>
</comment>
<gene>
    <name evidence="5" type="primary">CATL_36</name>
    <name evidence="5" type="ORF">g.15425</name>
</gene>
<dbReference type="PROSITE" id="PS00640">
    <property type="entry name" value="THIOL_PROTEASE_ASN"/>
    <property type="match status" value="1"/>
</dbReference>
<dbReference type="GO" id="GO:0008234">
    <property type="term" value="F:cysteine-type peptidase activity"/>
    <property type="evidence" value="ECO:0007669"/>
    <property type="project" value="InterPro"/>
</dbReference>
<dbReference type="SMART" id="SM00645">
    <property type="entry name" value="Pept_C1"/>
    <property type="match status" value="1"/>
</dbReference>
<evidence type="ECO:0000256" key="2">
    <source>
        <dbReference type="SAM" id="SignalP"/>
    </source>
</evidence>
<feature type="domain" description="Cathepsin propeptide inhibitor" evidence="4">
    <location>
        <begin position="33"/>
        <end position="90"/>
    </location>
</feature>
<dbReference type="InterPro" id="IPR000668">
    <property type="entry name" value="Peptidase_C1A_C"/>
</dbReference>
<dbReference type="InterPro" id="IPR013128">
    <property type="entry name" value="Peptidase_C1A"/>
</dbReference>
<keyword evidence="2" id="KW-0732">Signal</keyword>
<proteinExistence type="inferred from homology"/>
<dbReference type="InterPro" id="IPR025661">
    <property type="entry name" value="Pept_asp_AS"/>
</dbReference>
<feature type="chain" id="PRO_5026063900" evidence="2">
    <location>
        <begin position="20"/>
        <end position="343"/>
    </location>
</feature>
<dbReference type="AlphaFoldDB" id="A0A6G1S606"/>
<dbReference type="Pfam" id="PF00112">
    <property type="entry name" value="Peptidase_C1"/>
    <property type="match status" value="1"/>
</dbReference>
<dbReference type="Gene3D" id="3.90.70.10">
    <property type="entry name" value="Cysteine proteinases"/>
    <property type="match status" value="1"/>
</dbReference>
<evidence type="ECO:0000256" key="1">
    <source>
        <dbReference type="ARBA" id="ARBA00008455"/>
    </source>
</evidence>